<comment type="caution">
    <text evidence="1">The sequence shown here is derived from an EMBL/GenBank/DDBJ whole genome shotgun (WGS) entry which is preliminary data.</text>
</comment>
<dbReference type="AlphaFoldDB" id="A0A0D7X801"/>
<sequence length="112" mass="13687">MQLIKTHSYLQVDDYLDLLNYAKQLNDTEWQQELKEALQHQLLENGRETKDSEINALWQHFDQINDRLLELFDLLRNSNNSVERNSWSEQIWELKLERIKLEKQIQARYAHY</sequence>
<evidence type="ECO:0000313" key="2">
    <source>
        <dbReference type="Proteomes" id="UP000032534"/>
    </source>
</evidence>
<dbReference type="Proteomes" id="UP000032534">
    <property type="component" value="Unassembled WGS sequence"/>
</dbReference>
<dbReference type="RefSeq" id="WP_044645523.1">
    <property type="nucleotide sequence ID" value="NZ_JTHP01000010.1"/>
</dbReference>
<dbReference type="PATRIC" id="fig|159743.3.peg.1623"/>
<accession>A0A0D7X801</accession>
<dbReference type="EMBL" id="JTHP01000010">
    <property type="protein sequence ID" value="KJD46172.1"/>
    <property type="molecule type" value="Genomic_DNA"/>
</dbReference>
<dbReference type="OrthoDB" id="2988996at2"/>
<protein>
    <submittedName>
        <fullName evidence="1">Uncharacterized protein</fullName>
    </submittedName>
</protein>
<evidence type="ECO:0000313" key="1">
    <source>
        <dbReference type="EMBL" id="KJD46172.1"/>
    </source>
</evidence>
<name>A0A0D7X801_9BACL</name>
<gene>
    <name evidence="1" type="ORF">QD47_07395</name>
</gene>
<proteinExistence type="predicted"/>
<organism evidence="1 2">
    <name type="scientific">Paenibacillus terrae</name>
    <dbReference type="NCBI Taxonomy" id="159743"/>
    <lineage>
        <taxon>Bacteria</taxon>
        <taxon>Bacillati</taxon>
        <taxon>Bacillota</taxon>
        <taxon>Bacilli</taxon>
        <taxon>Bacillales</taxon>
        <taxon>Paenibacillaceae</taxon>
        <taxon>Paenibacillus</taxon>
    </lineage>
</organism>
<reference evidence="1 2" key="1">
    <citation type="submission" date="2014-11" db="EMBL/GenBank/DDBJ databases">
        <title>Draft Genome Sequences of Paenibacillus polymyxa NRRL B-30509 and Paenibacillus terrae NRRL B-30644, Strains from a Poultry Environment that Produce Tridecaptin A and Paenicidins.</title>
        <authorList>
            <person name="van Belkum M.J."/>
            <person name="Lohans C.T."/>
            <person name="Vederas J.C."/>
        </authorList>
    </citation>
    <scope>NUCLEOTIDE SEQUENCE [LARGE SCALE GENOMIC DNA]</scope>
    <source>
        <strain evidence="1 2">NRRL B-30644</strain>
    </source>
</reference>
<keyword evidence="2" id="KW-1185">Reference proteome</keyword>